<protein>
    <recommendedName>
        <fullName evidence="1">Phage ABA sandwich domain-containing protein</fullName>
    </recommendedName>
</protein>
<organism evidence="2">
    <name type="scientific">marine sediment metagenome</name>
    <dbReference type="NCBI Taxonomy" id="412755"/>
    <lineage>
        <taxon>unclassified sequences</taxon>
        <taxon>metagenomes</taxon>
        <taxon>ecological metagenomes</taxon>
    </lineage>
</organism>
<dbReference type="Gene3D" id="3.30.2120.10">
    <property type="entry name" value="Bacillus phage protein-like"/>
    <property type="match status" value="1"/>
</dbReference>
<reference evidence="2" key="1">
    <citation type="journal article" date="2015" name="Nature">
        <title>Complex archaea that bridge the gap between prokaryotes and eukaryotes.</title>
        <authorList>
            <person name="Spang A."/>
            <person name="Saw J.H."/>
            <person name="Jorgensen S.L."/>
            <person name="Zaremba-Niedzwiedzka K."/>
            <person name="Martijn J."/>
            <person name="Lind A.E."/>
            <person name="van Eijk R."/>
            <person name="Schleper C."/>
            <person name="Guy L."/>
            <person name="Ettema T.J."/>
        </authorList>
    </citation>
    <scope>NUCLEOTIDE SEQUENCE</scope>
</reference>
<dbReference type="AlphaFoldDB" id="A0A0F9HI07"/>
<gene>
    <name evidence="2" type="ORF">LCGC14_1702420</name>
</gene>
<dbReference type="InterPro" id="IPR028985">
    <property type="entry name" value="Bacillus_phage_prot-like"/>
</dbReference>
<dbReference type="InterPro" id="IPR041270">
    <property type="entry name" value="Phage_ABA_S"/>
</dbReference>
<name>A0A0F9HI07_9ZZZZ</name>
<accession>A0A0F9HI07</accession>
<evidence type="ECO:0000259" key="1">
    <source>
        <dbReference type="Pfam" id="PF18066"/>
    </source>
</evidence>
<feature type="domain" description="Phage ABA sandwich" evidence="1">
    <location>
        <begin position="18"/>
        <end position="126"/>
    </location>
</feature>
<sequence length="138" mass="15825">MTENEIIKLTGLELNEAVAVEVMGLPKQTFGRETLCPECSILGRYCGTRSRCSNCNEWYYSPYRDYYYDIQATWEIVEKLNSSGFELGRCGCHVPGIWRCWIDIRNRDVPVVEANTAPLAICRAALLAVRDNYALERF</sequence>
<dbReference type="Pfam" id="PF18066">
    <property type="entry name" value="Phage_ABA_S"/>
    <property type="match status" value="1"/>
</dbReference>
<evidence type="ECO:0000313" key="2">
    <source>
        <dbReference type="EMBL" id="KKM14802.1"/>
    </source>
</evidence>
<proteinExistence type="predicted"/>
<comment type="caution">
    <text evidence="2">The sequence shown here is derived from an EMBL/GenBank/DDBJ whole genome shotgun (WGS) entry which is preliminary data.</text>
</comment>
<dbReference type="EMBL" id="LAZR01015062">
    <property type="protein sequence ID" value="KKM14802.1"/>
    <property type="molecule type" value="Genomic_DNA"/>
</dbReference>